<evidence type="ECO:0000313" key="3">
    <source>
        <dbReference type="Proteomes" id="UP000594262"/>
    </source>
</evidence>
<protein>
    <recommendedName>
        <fullName evidence="1">Apple domain-containing protein</fullName>
    </recommendedName>
</protein>
<dbReference type="Proteomes" id="UP000594262">
    <property type="component" value="Unplaced"/>
</dbReference>
<dbReference type="InterPro" id="IPR003609">
    <property type="entry name" value="Pan_app"/>
</dbReference>
<evidence type="ECO:0000259" key="1">
    <source>
        <dbReference type="Pfam" id="PF00024"/>
    </source>
</evidence>
<name>A0A7M5X5Y2_9CNID</name>
<feature type="domain" description="Apple" evidence="1">
    <location>
        <begin position="43"/>
        <end position="123"/>
    </location>
</feature>
<proteinExistence type="predicted"/>
<accession>A0A7M5X5Y2</accession>
<dbReference type="EnsemblMetazoa" id="CLYHEMT017725.1">
    <property type="protein sequence ID" value="CLYHEMP017725.1"/>
    <property type="gene ID" value="CLYHEMG017725"/>
</dbReference>
<organism evidence="2 3">
    <name type="scientific">Clytia hemisphaerica</name>
    <dbReference type="NCBI Taxonomy" id="252671"/>
    <lineage>
        <taxon>Eukaryota</taxon>
        <taxon>Metazoa</taxon>
        <taxon>Cnidaria</taxon>
        <taxon>Hydrozoa</taxon>
        <taxon>Hydroidolina</taxon>
        <taxon>Leptothecata</taxon>
        <taxon>Obeliida</taxon>
        <taxon>Clytiidae</taxon>
        <taxon>Clytia</taxon>
    </lineage>
</organism>
<evidence type="ECO:0000313" key="2">
    <source>
        <dbReference type="EnsemblMetazoa" id="CLYHEMP017725.1"/>
    </source>
</evidence>
<keyword evidence="3" id="KW-1185">Reference proteome</keyword>
<reference evidence="2" key="1">
    <citation type="submission" date="2021-01" db="UniProtKB">
        <authorList>
            <consortium name="EnsemblMetazoa"/>
        </authorList>
    </citation>
    <scope>IDENTIFICATION</scope>
</reference>
<dbReference type="Pfam" id="PF00024">
    <property type="entry name" value="PAN_1"/>
    <property type="match status" value="1"/>
</dbReference>
<sequence>KKMGYHEKVLFLGFIYQIIICVECRIQSFGTYKHYEMGFANVELFEHSKLEIQPFFVTEVESAMECADECLMADPKINMCQGFNLYTRDHQATNKSSCELLARHRFTLPSTLFVRKADWMHYQPVTVCANPAPCVIQFKENREVCTESGK</sequence>
<dbReference type="AlphaFoldDB" id="A0A7M5X5Y2"/>